<dbReference type="InterPro" id="IPR025558">
    <property type="entry name" value="DUF4283"/>
</dbReference>
<evidence type="ECO:0000313" key="2">
    <source>
        <dbReference type="EMBL" id="KAK4438680.1"/>
    </source>
</evidence>
<accession>A0AAE2CY44</accession>
<dbReference type="PANTHER" id="PTHR31286:SF153">
    <property type="entry name" value="DUF4283 DOMAIN PROTEIN"/>
    <property type="match status" value="1"/>
</dbReference>
<sequence>MTKSGNMDDTGLYLVRHLLDRRPAKFNFLKETLVVVMNPVKGMDIRCIADNTFLFIFRHELDKNRALEGCPWNFEKNILILNEVGKDENPLSVDLSWCSFFVHIHDLPIRKITREVAKTIGNRMGHFIDMEDHRHWCLTLRIRVQINVFKPLMRCMKIQSSGERFLGPRRGDYIRTLVEGISGKQTSVSDE</sequence>
<dbReference type="Pfam" id="PF14111">
    <property type="entry name" value="DUF4283"/>
    <property type="match status" value="1"/>
</dbReference>
<proteinExistence type="predicted"/>
<dbReference type="AlphaFoldDB" id="A0AAE2CY44"/>
<name>A0AAE2CY44_9LAMI</name>
<feature type="domain" description="DUF4283" evidence="1">
    <location>
        <begin position="12"/>
        <end position="83"/>
    </location>
</feature>
<reference evidence="2" key="2">
    <citation type="journal article" date="2024" name="Plant">
        <title>Genomic evolution and insights into agronomic trait innovations of Sesamum species.</title>
        <authorList>
            <person name="Miao H."/>
            <person name="Wang L."/>
            <person name="Qu L."/>
            <person name="Liu H."/>
            <person name="Sun Y."/>
            <person name="Le M."/>
            <person name="Wang Q."/>
            <person name="Wei S."/>
            <person name="Zheng Y."/>
            <person name="Lin W."/>
            <person name="Duan Y."/>
            <person name="Cao H."/>
            <person name="Xiong S."/>
            <person name="Wang X."/>
            <person name="Wei L."/>
            <person name="Li C."/>
            <person name="Ma Q."/>
            <person name="Ju M."/>
            <person name="Zhao R."/>
            <person name="Li G."/>
            <person name="Mu C."/>
            <person name="Tian Q."/>
            <person name="Mei H."/>
            <person name="Zhang T."/>
            <person name="Gao T."/>
            <person name="Zhang H."/>
        </authorList>
    </citation>
    <scope>NUCLEOTIDE SEQUENCE</scope>
    <source>
        <strain evidence="2">3651</strain>
    </source>
</reference>
<protein>
    <recommendedName>
        <fullName evidence="1">DUF4283 domain-containing protein</fullName>
    </recommendedName>
</protein>
<dbReference type="Proteomes" id="UP001293254">
    <property type="component" value="Unassembled WGS sequence"/>
</dbReference>
<dbReference type="InterPro" id="IPR040256">
    <property type="entry name" value="At4g02000-like"/>
</dbReference>
<comment type="caution">
    <text evidence="2">The sequence shown here is derived from an EMBL/GenBank/DDBJ whole genome shotgun (WGS) entry which is preliminary data.</text>
</comment>
<gene>
    <name evidence="2" type="ORF">Salat_0202500</name>
</gene>
<dbReference type="PANTHER" id="PTHR31286">
    <property type="entry name" value="GLYCINE-RICH CELL WALL STRUCTURAL PROTEIN 1.8-LIKE"/>
    <property type="match status" value="1"/>
</dbReference>
<keyword evidence="3" id="KW-1185">Reference proteome</keyword>
<organism evidence="2 3">
    <name type="scientific">Sesamum alatum</name>
    <dbReference type="NCBI Taxonomy" id="300844"/>
    <lineage>
        <taxon>Eukaryota</taxon>
        <taxon>Viridiplantae</taxon>
        <taxon>Streptophyta</taxon>
        <taxon>Embryophyta</taxon>
        <taxon>Tracheophyta</taxon>
        <taxon>Spermatophyta</taxon>
        <taxon>Magnoliopsida</taxon>
        <taxon>eudicotyledons</taxon>
        <taxon>Gunneridae</taxon>
        <taxon>Pentapetalae</taxon>
        <taxon>asterids</taxon>
        <taxon>lamiids</taxon>
        <taxon>Lamiales</taxon>
        <taxon>Pedaliaceae</taxon>
        <taxon>Sesamum</taxon>
    </lineage>
</organism>
<evidence type="ECO:0000313" key="3">
    <source>
        <dbReference type="Proteomes" id="UP001293254"/>
    </source>
</evidence>
<evidence type="ECO:0000259" key="1">
    <source>
        <dbReference type="Pfam" id="PF14111"/>
    </source>
</evidence>
<dbReference type="EMBL" id="JACGWO010000001">
    <property type="protein sequence ID" value="KAK4438680.1"/>
    <property type="molecule type" value="Genomic_DNA"/>
</dbReference>
<reference evidence="2" key="1">
    <citation type="submission" date="2020-06" db="EMBL/GenBank/DDBJ databases">
        <authorList>
            <person name="Li T."/>
            <person name="Hu X."/>
            <person name="Zhang T."/>
            <person name="Song X."/>
            <person name="Zhang H."/>
            <person name="Dai N."/>
            <person name="Sheng W."/>
            <person name="Hou X."/>
            <person name="Wei L."/>
        </authorList>
    </citation>
    <scope>NUCLEOTIDE SEQUENCE</scope>
    <source>
        <strain evidence="2">3651</strain>
        <tissue evidence="2">Leaf</tissue>
    </source>
</reference>